<reference evidence="2" key="1">
    <citation type="submission" date="2022-01" db="EMBL/GenBank/DDBJ databases">
        <authorList>
            <person name="Jo J.-H."/>
            <person name="Im W.-T."/>
        </authorList>
    </citation>
    <scope>NUCLEOTIDE SEQUENCE</scope>
    <source>
        <strain evidence="2">NA20</strain>
    </source>
</reference>
<evidence type="ECO:0000313" key="3">
    <source>
        <dbReference type="Proteomes" id="UP001165367"/>
    </source>
</evidence>
<feature type="signal peptide" evidence="1">
    <location>
        <begin position="1"/>
        <end position="19"/>
    </location>
</feature>
<keyword evidence="1" id="KW-0732">Signal</keyword>
<gene>
    <name evidence="2" type="ORF">LZZ85_05825</name>
</gene>
<dbReference type="Proteomes" id="UP001165367">
    <property type="component" value="Unassembled WGS sequence"/>
</dbReference>
<proteinExistence type="predicted"/>
<evidence type="ECO:0008006" key="4">
    <source>
        <dbReference type="Google" id="ProtNLM"/>
    </source>
</evidence>
<evidence type="ECO:0000256" key="1">
    <source>
        <dbReference type="SAM" id="SignalP"/>
    </source>
</evidence>
<dbReference type="RefSeq" id="WP_237869541.1">
    <property type="nucleotide sequence ID" value="NZ_JAKLTR010000003.1"/>
</dbReference>
<name>A0ABS9KN87_9BACT</name>
<accession>A0ABS9KN87</accession>
<protein>
    <recommendedName>
        <fullName evidence="4">PEGA domain-containing protein</fullName>
    </recommendedName>
</protein>
<organism evidence="2 3">
    <name type="scientific">Terrimonas ginsenosidimutans</name>
    <dbReference type="NCBI Taxonomy" id="2908004"/>
    <lineage>
        <taxon>Bacteria</taxon>
        <taxon>Pseudomonadati</taxon>
        <taxon>Bacteroidota</taxon>
        <taxon>Chitinophagia</taxon>
        <taxon>Chitinophagales</taxon>
        <taxon>Chitinophagaceae</taxon>
        <taxon>Terrimonas</taxon>
    </lineage>
</organism>
<evidence type="ECO:0000313" key="2">
    <source>
        <dbReference type="EMBL" id="MCG2613787.1"/>
    </source>
</evidence>
<feature type="chain" id="PRO_5046938906" description="PEGA domain-containing protein" evidence="1">
    <location>
        <begin position="20"/>
        <end position="126"/>
    </location>
</feature>
<keyword evidence="3" id="KW-1185">Reference proteome</keyword>
<dbReference type="EMBL" id="JAKLTR010000003">
    <property type="protein sequence ID" value="MCG2613787.1"/>
    <property type="molecule type" value="Genomic_DNA"/>
</dbReference>
<sequence>MKKIFTLVIVSLFTISIFAADRRPSVTLTTDKRYEVIIDGRSYASTLGSTMDVSLLNKNARHTVKVYELKNGLFSKQKKLVSSSTFTVNRSSLDISVDRNGRITIREERDSRIDRNDTDRNRRTRF</sequence>
<comment type="caution">
    <text evidence="2">The sequence shown here is derived from an EMBL/GenBank/DDBJ whole genome shotgun (WGS) entry which is preliminary data.</text>
</comment>